<evidence type="ECO:0000256" key="1">
    <source>
        <dbReference type="ARBA" id="ARBA00003767"/>
    </source>
</evidence>
<reference evidence="15" key="2">
    <citation type="submission" date="2025-08" db="UniProtKB">
        <authorList>
            <consortium name="Ensembl"/>
        </authorList>
    </citation>
    <scope>IDENTIFICATION</scope>
</reference>
<keyword evidence="11" id="KW-0539">Nucleus</keyword>
<dbReference type="Gene3D" id="6.10.140.140">
    <property type="match status" value="1"/>
</dbReference>
<dbReference type="HOGENOM" id="CLU_002678_2_2_1"/>
<reference evidence="15 16" key="1">
    <citation type="submission" date="2008-02" db="EMBL/GenBank/DDBJ databases">
        <title>A 6x draft sequence assembly of the Pongo pygmaeus abelii genome.</title>
        <authorList>
            <person name="Wilson R.K."/>
            <person name="Mardis E."/>
        </authorList>
    </citation>
    <scope>NUCLEOTIDE SEQUENCE [LARGE SCALE GENOMIC DNA]</scope>
</reference>
<evidence type="ECO:0000259" key="13">
    <source>
        <dbReference type="PROSITE" id="PS50157"/>
    </source>
</evidence>
<comment type="subcellular location">
    <subcellularLocation>
        <location evidence="2">Nucleus</location>
    </subcellularLocation>
</comment>
<dbReference type="InterPro" id="IPR036051">
    <property type="entry name" value="KRAB_dom_sf"/>
</dbReference>
<feature type="domain" description="C2H2-type" evidence="13">
    <location>
        <begin position="339"/>
        <end position="366"/>
    </location>
</feature>
<dbReference type="FunFam" id="3.30.160.60:FF:000690">
    <property type="entry name" value="Zinc finger protein 354C"/>
    <property type="match status" value="1"/>
</dbReference>
<evidence type="ECO:0000256" key="12">
    <source>
        <dbReference type="PROSITE-ProRule" id="PRU00042"/>
    </source>
</evidence>
<evidence type="ECO:0000256" key="8">
    <source>
        <dbReference type="ARBA" id="ARBA00023015"/>
    </source>
</evidence>
<dbReference type="Proteomes" id="UP000001595">
    <property type="component" value="Chromosome 19"/>
</dbReference>
<evidence type="ECO:0000256" key="6">
    <source>
        <dbReference type="ARBA" id="ARBA00022771"/>
    </source>
</evidence>
<feature type="domain" description="C2H2-type" evidence="13">
    <location>
        <begin position="395"/>
        <end position="414"/>
    </location>
</feature>
<dbReference type="SMART" id="SM00355">
    <property type="entry name" value="ZnF_C2H2"/>
    <property type="match status" value="6"/>
</dbReference>
<dbReference type="FunFam" id="3.30.160.60:FF:001868">
    <property type="entry name" value="Zinc finger protein 264"/>
    <property type="match status" value="1"/>
</dbReference>
<dbReference type="SMART" id="SM00349">
    <property type="entry name" value="KRAB"/>
    <property type="match status" value="1"/>
</dbReference>
<dbReference type="PANTHER" id="PTHR24384">
    <property type="entry name" value="FINGER PUTATIVE TRANSCRIPTION FACTOR FAMILY-RELATED"/>
    <property type="match status" value="1"/>
</dbReference>
<dbReference type="InterPro" id="IPR001909">
    <property type="entry name" value="KRAB"/>
</dbReference>
<dbReference type="eggNOG" id="KOG1721">
    <property type="taxonomic scope" value="Eukaryota"/>
</dbReference>
<dbReference type="SUPFAM" id="SSF109640">
    <property type="entry name" value="KRAB domain (Kruppel-associated box)"/>
    <property type="match status" value="1"/>
</dbReference>
<keyword evidence="8" id="KW-0805">Transcription regulation</keyword>
<evidence type="ECO:0000256" key="2">
    <source>
        <dbReference type="ARBA" id="ARBA00004123"/>
    </source>
</evidence>
<keyword evidence="16" id="KW-1185">Reference proteome</keyword>
<dbReference type="Pfam" id="PF01352">
    <property type="entry name" value="KRAB"/>
    <property type="match status" value="1"/>
</dbReference>
<dbReference type="PROSITE" id="PS50805">
    <property type="entry name" value="KRAB"/>
    <property type="match status" value="1"/>
</dbReference>
<evidence type="ECO:0000313" key="15">
    <source>
        <dbReference type="Ensembl" id="ENSPPYP00000010692.2"/>
    </source>
</evidence>
<dbReference type="GO" id="GO:0005634">
    <property type="term" value="C:nucleus"/>
    <property type="evidence" value="ECO:0007669"/>
    <property type="project" value="UniProtKB-SubCell"/>
</dbReference>
<evidence type="ECO:0000256" key="3">
    <source>
        <dbReference type="ARBA" id="ARBA00006991"/>
    </source>
</evidence>
<feature type="domain" description="C2H2-type" evidence="13">
    <location>
        <begin position="265"/>
        <end position="292"/>
    </location>
</feature>
<evidence type="ECO:0000256" key="4">
    <source>
        <dbReference type="ARBA" id="ARBA00022723"/>
    </source>
</evidence>
<evidence type="ECO:0000256" key="10">
    <source>
        <dbReference type="ARBA" id="ARBA00023163"/>
    </source>
</evidence>
<dbReference type="Pfam" id="PF00096">
    <property type="entry name" value="zf-C2H2"/>
    <property type="match status" value="5"/>
</dbReference>
<dbReference type="Ensembl" id="ENSPPYT00000011111.2">
    <property type="protein sequence ID" value="ENSPPYP00000010692.2"/>
    <property type="gene ID" value="ENSPPYG00000009533.2"/>
</dbReference>
<keyword evidence="10" id="KW-0804">Transcription</keyword>
<evidence type="ECO:0000256" key="11">
    <source>
        <dbReference type="ARBA" id="ARBA00023242"/>
    </source>
</evidence>
<dbReference type="InterPro" id="IPR036236">
    <property type="entry name" value="Znf_C2H2_sf"/>
</dbReference>
<comment type="similarity">
    <text evidence="3">Belongs to the krueppel C2H2-type zinc-finger protein family.</text>
</comment>
<dbReference type="FunFam" id="3.30.160.60:FF:000650">
    <property type="entry name" value="Zinc finger protein 197"/>
    <property type="match status" value="1"/>
</dbReference>
<dbReference type="PROSITE" id="PS50157">
    <property type="entry name" value="ZINC_FINGER_C2H2_2"/>
    <property type="match status" value="8"/>
</dbReference>
<feature type="domain" description="C2H2-type" evidence="13">
    <location>
        <begin position="293"/>
        <end position="320"/>
    </location>
</feature>
<reference evidence="15" key="3">
    <citation type="submission" date="2025-09" db="UniProtKB">
        <authorList>
            <consortium name="Ensembl"/>
        </authorList>
    </citation>
    <scope>IDENTIFICATION</scope>
</reference>
<feature type="domain" description="C2H2-type" evidence="13">
    <location>
        <begin position="367"/>
        <end position="394"/>
    </location>
</feature>
<dbReference type="InParanoid" id="H2NXH1"/>
<evidence type="ECO:0000256" key="9">
    <source>
        <dbReference type="ARBA" id="ARBA00023125"/>
    </source>
</evidence>
<proteinExistence type="inferred from homology"/>
<organism evidence="15 16">
    <name type="scientific">Pongo abelii</name>
    <name type="common">Sumatran orangutan</name>
    <name type="synonym">Pongo pygmaeus abelii</name>
    <dbReference type="NCBI Taxonomy" id="9601"/>
    <lineage>
        <taxon>Eukaryota</taxon>
        <taxon>Metazoa</taxon>
        <taxon>Chordata</taxon>
        <taxon>Craniata</taxon>
        <taxon>Vertebrata</taxon>
        <taxon>Euteleostomi</taxon>
        <taxon>Mammalia</taxon>
        <taxon>Eutheria</taxon>
        <taxon>Euarchontoglires</taxon>
        <taxon>Primates</taxon>
        <taxon>Haplorrhini</taxon>
        <taxon>Catarrhini</taxon>
        <taxon>Hominidae</taxon>
        <taxon>Pongo</taxon>
    </lineage>
</organism>
<dbReference type="OMA" id="DNCYGND"/>
<evidence type="ECO:0000256" key="5">
    <source>
        <dbReference type="ARBA" id="ARBA00022737"/>
    </source>
</evidence>
<keyword evidence="9" id="KW-0238">DNA-binding</keyword>
<dbReference type="AlphaFoldDB" id="H2NXH1"/>
<dbReference type="PANTHER" id="PTHR24384:SF222">
    <property type="entry name" value="ZINC FINGER PROTEIN 562"/>
    <property type="match status" value="1"/>
</dbReference>
<dbReference type="FunFam" id="3.30.160.60:FF:000100">
    <property type="entry name" value="Zinc finger 45-like"/>
    <property type="match status" value="1"/>
</dbReference>
<evidence type="ECO:0000259" key="14">
    <source>
        <dbReference type="PROSITE" id="PS50805"/>
    </source>
</evidence>
<keyword evidence="7" id="KW-0862">Zinc</keyword>
<evidence type="ECO:0000256" key="7">
    <source>
        <dbReference type="ARBA" id="ARBA00022833"/>
    </source>
</evidence>
<feature type="domain" description="C2H2-type" evidence="13">
    <location>
        <begin position="123"/>
        <end position="150"/>
    </location>
</feature>
<dbReference type="Gene3D" id="3.30.160.60">
    <property type="entry name" value="Classic Zinc Finger"/>
    <property type="match status" value="7"/>
</dbReference>
<dbReference type="GO" id="GO:0000978">
    <property type="term" value="F:RNA polymerase II cis-regulatory region sequence-specific DNA binding"/>
    <property type="evidence" value="ECO:0007669"/>
    <property type="project" value="TreeGrafter"/>
</dbReference>
<dbReference type="PROSITE" id="PS00028">
    <property type="entry name" value="ZINC_FINGER_C2H2_1"/>
    <property type="match status" value="4"/>
</dbReference>
<dbReference type="GO" id="GO:0000981">
    <property type="term" value="F:DNA-binding transcription factor activity, RNA polymerase II-specific"/>
    <property type="evidence" value="ECO:0007669"/>
    <property type="project" value="TreeGrafter"/>
</dbReference>
<evidence type="ECO:0000313" key="16">
    <source>
        <dbReference type="Proteomes" id="UP000001595"/>
    </source>
</evidence>
<dbReference type="CDD" id="cd07765">
    <property type="entry name" value="KRAB_A-box"/>
    <property type="match status" value="1"/>
</dbReference>
<feature type="domain" description="C2H2-type" evidence="13">
    <location>
        <begin position="202"/>
        <end position="229"/>
    </location>
</feature>
<feature type="domain" description="C2H2-type" evidence="13">
    <location>
        <begin position="321"/>
        <end position="340"/>
    </location>
</feature>
<name>H2NXH1_PONAB</name>
<dbReference type="GeneTree" id="ENSGT00940000162984"/>
<accession>H2NXH1</accession>
<keyword evidence="4" id="KW-0479">Metal-binding</keyword>
<sequence length="414" mass="47468">MSAFLSLGFFSREPICPFEEKTKIGTMVEDYLANSYQDSVMFDDVAVEFTPEEWALLDTTQKYLYRDVVLENYMHLASVGKSNFILLGMEIQPRTKWSSLQEGFLKNRIFNGIQMTRNYSGWKLCENCGEVFSEWFCLKTHMRAQNGGNTSEGNCYGKDILSVHKEASTGQELSKFNPCGKVFTLTPDLAAHLGILNARQPYKCKECEKGFKYFASLDNNMGIHIGEKLCEFQECRRAITHSSHLKKCVTFILERNLKRLRNKFFECKECGRSFRNSSSFNVHIQIHTGIKPHKCTECGEAFTRSTHLTQHVRTHTGIKPYECKECGQAFTQYTGLKPYQCKECGKAFNRSSTLTQHKRIHTGEKLYGCVECAKTFITSSDHSKHLKTHSEERPFVCKMCGKAFMYSSPLNVHL</sequence>
<gene>
    <name evidence="15" type="primary">LOC100458385</name>
</gene>
<dbReference type="InterPro" id="IPR050752">
    <property type="entry name" value="C2H2-ZF_domain"/>
</dbReference>
<dbReference type="FunFam" id="3.30.160.60:FF:001116">
    <property type="entry name" value="Zinc finger protein 562"/>
    <property type="match status" value="1"/>
</dbReference>
<keyword evidence="6 12" id="KW-0863">Zinc-finger</keyword>
<dbReference type="SUPFAM" id="SSF57667">
    <property type="entry name" value="beta-beta-alpha zinc fingers"/>
    <property type="match status" value="5"/>
</dbReference>
<comment type="function">
    <text evidence="1">May be involved in transcriptional regulation.</text>
</comment>
<feature type="domain" description="KRAB" evidence="14">
    <location>
        <begin position="40"/>
        <end position="116"/>
    </location>
</feature>
<dbReference type="GO" id="GO:0008270">
    <property type="term" value="F:zinc ion binding"/>
    <property type="evidence" value="ECO:0007669"/>
    <property type="project" value="UniProtKB-KW"/>
</dbReference>
<protein>
    <submittedName>
        <fullName evidence="15">Uncharacterized protein</fullName>
    </submittedName>
</protein>
<dbReference type="InterPro" id="IPR013087">
    <property type="entry name" value="Znf_C2H2_type"/>
</dbReference>
<keyword evidence="5" id="KW-0677">Repeat</keyword>